<dbReference type="GO" id="GO:0016020">
    <property type="term" value="C:membrane"/>
    <property type="evidence" value="ECO:0007669"/>
    <property type="project" value="UniProtKB-SubCell"/>
</dbReference>
<dbReference type="InterPro" id="IPR028994">
    <property type="entry name" value="Integrin_alpha_N"/>
</dbReference>
<dbReference type="PhylomeDB" id="A7RP30"/>
<keyword evidence="4 6" id="KW-1133">Transmembrane helix</keyword>
<organism evidence="9 10">
    <name type="scientific">Nematostella vectensis</name>
    <name type="common">Starlet sea anemone</name>
    <dbReference type="NCBI Taxonomy" id="45351"/>
    <lineage>
        <taxon>Eukaryota</taxon>
        <taxon>Metazoa</taxon>
        <taxon>Cnidaria</taxon>
        <taxon>Anthozoa</taxon>
        <taxon>Hexacorallia</taxon>
        <taxon>Actiniaria</taxon>
        <taxon>Edwardsiidae</taxon>
        <taxon>Nematostella</taxon>
    </lineage>
</organism>
<feature type="domain" description="DEX1 C-terminal" evidence="7">
    <location>
        <begin position="490"/>
        <end position="586"/>
    </location>
</feature>
<dbReference type="Pfam" id="PF23722">
    <property type="entry name" value="Beta-sand_DEX1"/>
    <property type="match status" value="1"/>
</dbReference>
<dbReference type="Pfam" id="PF13517">
    <property type="entry name" value="FG-GAP_3"/>
    <property type="match status" value="1"/>
</dbReference>
<evidence type="ECO:0000259" key="7">
    <source>
        <dbReference type="Pfam" id="PF23722"/>
    </source>
</evidence>
<feature type="domain" description="Lambda-carrageenase beta-propeller" evidence="8">
    <location>
        <begin position="312"/>
        <end position="371"/>
    </location>
</feature>
<keyword evidence="10" id="KW-1185">Reference proteome</keyword>
<dbReference type="OMA" id="TMWGDED"/>
<evidence type="ECO:0000256" key="5">
    <source>
        <dbReference type="ARBA" id="ARBA00023136"/>
    </source>
</evidence>
<dbReference type="InterPro" id="IPR045232">
    <property type="entry name" value="FAM234"/>
</dbReference>
<keyword evidence="3" id="KW-0732">Signal</keyword>
<name>A7RP30_NEMVE</name>
<dbReference type="EMBL" id="DS469524">
    <property type="protein sequence ID" value="EDO46784.1"/>
    <property type="molecule type" value="Genomic_DNA"/>
</dbReference>
<dbReference type="InParanoid" id="A7RP30"/>
<dbReference type="STRING" id="45351.A7RP30"/>
<evidence type="ECO:0000256" key="4">
    <source>
        <dbReference type="ARBA" id="ARBA00022989"/>
    </source>
</evidence>
<sequence length="628" mass="67984">MLVVTLERLPSVLSHDCHYSLNQAWLSEAGAAPIVSSPLIVDVNGDNIKDVAVTTFDGQVSVIDGSTGQCLSGWPITITGSNFHAAPLMYDIDKDGLMEMVVTTSDSKVVFIDMDGHLLYGRTLQVLYALQQNSPTQGDPLWSQRHPGRCPSGVSTDGVWVYVDPHVLSTPVITDFNNDGHENELVAAVNFYFGHERMSFTPPLTALSEEEAENYLGCGLVVFDLDSGKIIFHSILEVTKRSSPYPGYCLSSPTIVDNTSVVIGTSTGNLFLVSSRKSQPETLTSMDSLQGQVTVADVNDDGAVELVSIDDSGNVACTDLSGKMVWEGRVSGSAAAGIRVADINGDGPLEVVFATYDGYIWALSGDQGKVVPGWPVKMPDDLRAAVLITKLLPGESSGLDIVVPLLDGTLAIIRGTDRCTEIIRTGVDSLASAVTADLLPWKPGMELIVGGTDGTLLCLGYPGNTTKDGHVHEQLWLRAEFAIFFLSKVGVSLTKATRLLTQFSGSSYPLEFEIIDIQPNDLRWNNYKTKVLFGNRQVALNKSFDAPGVYMENLVLPSEPLRAVLTIRVTTPNNQCFEDSFHVSLNTHYLEDIHWYLLTPFLTVACLLLVLIGNAPGSDILPTITKKK</sequence>
<dbReference type="InterPro" id="IPR057420">
    <property type="entry name" value="Beta-prop_CGLA"/>
</dbReference>
<dbReference type="InterPro" id="IPR056376">
    <property type="entry name" value="DEX1_C"/>
</dbReference>
<protein>
    <submittedName>
        <fullName evidence="9">Uncharacterized protein</fullName>
    </submittedName>
</protein>
<dbReference type="Pfam" id="PF25292">
    <property type="entry name" value="Beta-prop_CGLA"/>
    <property type="match status" value="1"/>
</dbReference>
<dbReference type="PANTHER" id="PTHR21419">
    <property type="match status" value="1"/>
</dbReference>
<evidence type="ECO:0000256" key="2">
    <source>
        <dbReference type="ARBA" id="ARBA00022692"/>
    </source>
</evidence>
<comment type="subcellular location">
    <subcellularLocation>
        <location evidence="1">Membrane</location>
        <topology evidence="1">Single-pass membrane protein</topology>
    </subcellularLocation>
</comment>
<dbReference type="InterPro" id="IPR013517">
    <property type="entry name" value="FG-GAP"/>
</dbReference>
<evidence type="ECO:0000256" key="3">
    <source>
        <dbReference type="ARBA" id="ARBA00022729"/>
    </source>
</evidence>
<evidence type="ECO:0000313" key="9">
    <source>
        <dbReference type="EMBL" id="EDO46784.1"/>
    </source>
</evidence>
<keyword evidence="2 6" id="KW-0812">Transmembrane</keyword>
<gene>
    <name evidence="9" type="ORF">NEMVEDRAFT_v1g161101</name>
</gene>
<dbReference type="Gene3D" id="2.130.10.10">
    <property type="entry name" value="YVTN repeat-like/Quinoprotein amine dehydrogenase"/>
    <property type="match status" value="1"/>
</dbReference>
<dbReference type="SUPFAM" id="SSF69318">
    <property type="entry name" value="Integrin alpha N-terminal domain"/>
    <property type="match status" value="1"/>
</dbReference>
<keyword evidence="5 6" id="KW-0472">Membrane</keyword>
<dbReference type="eggNOG" id="ENOG502QRZ6">
    <property type="taxonomic scope" value="Eukaryota"/>
</dbReference>
<reference evidence="9 10" key="1">
    <citation type="journal article" date="2007" name="Science">
        <title>Sea anemone genome reveals ancestral eumetazoan gene repertoire and genomic organization.</title>
        <authorList>
            <person name="Putnam N.H."/>
            <person name="Srivastava M."/>
            <person name="Hellsten U."/>
            <person name="Dirks B."/>
            <person name="Chapman J."/>
            <person name="Salamov A."/>
            <person name="Terry A."/>
            <person name="Shapiro H."/>
            <person name="Lindquist E."/>
            <person name="Kapitonov V.V."/>
            <person name="Jurka J."/>
            <person name="Genikhovich G."/>
            <person name="Grigoriev I.V."/>
            <person name="Lucas S.M."/>
            <person name="Steele R.E."/>
            <person name="Finnerty J.R."/>
            <person name="Technau U."/>
            <person name="Martindale M.Q."/>
            <person name="Rokhsar D.S."/>
        </authorList>
    </citation>
    <scope>NUCLEOTIDE SEQUENCE [LARGE SCALE GENOMIC DNA]</scope>
    <source>
        <strain evidence="10">CH2 X CH6</strain>
    </source>
</reference>
<feature type="transmembrane region" description="Helical" evidence="6">
    <location>
        <begin position="593"/>
        <end position="612"/>
    </location>
</feature>
<evidence type="ECO:0000256" key="6">
    <source>
        <dbReference type="SAM" id="Phobius"/>
    </source>
</evidence>
<evidence type="ECO:0000259" key="8">
    <source>
        <dbReference type="Pfam" id="PF25292"/>
    </source>
</evidence>
<proteinExistence type="predicted"/>
<accession>A7RP30</accession>
<dbReference type="Proteomes" id="UP000001593">
    <property type="component" value="Unassembled WGS sequence"/>
</dbReference>
<evidence type="ECO:0000256" key="1">
    <source>
        <dbReference type="ARBA" id="ARBA00004167"/>
    </source>
</evidence>
<dbReference type="AlphaFoldDB" id="A7RP30"/>
<dbReference type="PANTHER" id="PTHR21419:SF23">
    <property type="entry name" value="PROTEIN DEFECTIVE IN EXINE FORMATION 1"/>
    <property type="match status" value="1"/>
</dbReference>
<dbReference type="HOGENOM" id="CLU_007690_0_0_1"/>
<dbReference type="InterPro" id="IPR015943">
    <property type="entry name" value="WD40/YVTN_repeat-like_dom_sf"/>
</dbReference>
<evidence type="ECO:0000313" key="10">
    <source>
        <dbReference type="Proteomes" id="UP000001593"/>
    </source>
</evidence>